<accession>A0ABQ4X8W9</accession>
<feature type="transmembrane region" description="Helical" evidence="1">
    <location>
        <begin position="62"/>
        <end position="79"/>
    </location>
</feature>
<keyword evidence="3" id="KW-1185">Reference proteome</keyword>
<name>A0ABQ4X8W9_9ASTR</name>
<gene>
    <name evidence="2" type="ORF">Tco_0656247</name>
</gene>
<protein>
    <submittedName>
        <fullName evidence="2">Uncharacterized protein</fullName>
    </submittedName>
</protein>
<sequence length="299" mass="34416">MNDPNITMEEYIKLEEEKDQSRGEMFNWQITTFGRTRHYYEEDTLSMNFKEEYQATSRRNKLSYYGMLPLLIINLYVSYRIPFDPKRYYKDGSHTNVAEAKISLDPVEHDMAPLTAVEQRHPWLRYKVEGYTPGSGGEATCSRFILDFLSTYRMNDTEMGLVVVDTLCFQLGGARRRMTWRQFILALGLHTKQEMAEARDFLGPAPSYGQAPEKVTGVDLFYLRNMDHGTTNVPHLLAQYLFRHSEGRKSEARLSGGHFIGLLAMHFGLVSDEGLRGLQVVNRELALIDLHELRGLISA</sequence>
<evidence type="ECO:0000313" key="2">
    <source>
        <dbReference type="EMBL" id="GJS61463.1"/>
    </source>
</evidence>
<evidence type="ECO:0000313" key="3">
    <source>
        <dbReference type="Proteomes" id="UP001151760"/>
    </source>
</evidence>
<keyword evidence="1" id="KW-1133">Transmembrane helix</keyword>
<keyword evidence="1" id="KW-0812">Transmembrane</keyword>
<comment type="caution">
    <text evidence="2">The sequence shown here is derived from an EMBL/GenBank/DDBJ whole genome shotgun (WGS) entry which is preliminary data.</text>
</comment>
<dbReference type="EMBL" id="BQNB010009291">
    <property type="protein sequence ID" value="GJS61463.1"/>
    <property type="molecule type" value="Genomic_DNA"/>
</dbReference>
<keyword evidence="1" id="KW-0472">Membrane</keyword>
<reference evidence="2" key="2">
    <citation type="submission" date="2022-01" db="EMBL/GenBank/DDBJ databases">
        <authorList>
            <person name="Yamashiro T."/>
            <person name="Shiraishi A."/>
            <person name="Satake H."/>
            <person name="Nakayama K."/>
        </authorList>
    </citation>
    <scope>NUCLEOTIDE SEQUENCE</scope>
</reference>
<proteinExistence type="predicted"/>
<reference evidence="2" key="1">
    <citation type="journal article" date="2022" name="Int. J. Mol. Sci.">
        <title>Draft Genome of Tanacetum Coccineum: Genomic Comparison of Closely Related Tanacetum-Family Plants.</title>
        <authorList>
            <person name="Yamashiro T."/>
            <person name="Shiraishi A."/>
            <person name="Nakayama K."/>
            <person name="Satake H."/>
        </authorList>
    </citation>
    <scope>NUCLEOTIDE SEQUENCE</scope>
</reference>
<dbReference type="Proteomes" id="UP001151760">
    <property type="component" value="Unassembled WGS sequence"/>
</dbReference>
<organism evidence="2 3">
    <name type="scientific">Tanacetum coccineum</name>
    <dbReference type="NCBI Taxonomy" id="301880"/>
    <lineage>
        <taxon>Eukaryota</taxon>
        <taxon>Viridiplantae</taxon>
        <taxon>Streptophyta</taxon>
        <taxon>Embryophyta</taxon>
        <taxon>Tracheophyta</taxon>
        <taxon>Spermatophyta</taxon>
        <taxon>Magnoliopsida</taxon>
        <taxon>eudicotyledons</taxon>
        <taxon>Gunneridae</taxon>
        <taxon>Pentapetalae</taxon>
        <taxon>asterids</taxon>
        <taxon>campanulids</taxon>
        <taxon>Asterales</taxon>
        <taxon>Asteraceae</taxon>
        <taxon>Asteroideae</taxon>
        <taxon>Anthemideae</taxon>
        <taxon>Anthemidinae</taxon>
        <taxon>Tanacetum</taxon>
    </lineage>
</organism>
<evidence type="ECO:0000256" key="1">
    <source>
        <dbReference type="SAM" id="Phobius"/>
    </source>
</evidence>